<dbReference type="EMBL" id="JACHGY010000001">
    <property type="protein sequence ID" value="MBB6428610.1"/>
    <property type="molecule type" value="Genomic_DNA"/>
</dbReference>
<reference evidence="1 2" key="1">
    <citation type="submission" date="2020-08" db="EMBL/GenBank/DDBJ databases">
        <title>Genomic Encyclopedia of Type Strains, Phase IV (KMG-IV): sequencing the most valuable type-strain genomes for metagenomic binning, comparative biology and taxonomic classification.</title>
        <authorList>
            <person name="Goeker M."/>
        </authorList>
    </citation>
    <scope>NUCLEOTIDE SEQUENCE [LARGE SCALE GENOMIC DNA]</scope>
    <source>
        <strain evidence="1 2">DSM 103725</strain>
    </source>
</reference>
<dbReference type="RefSeq" id="WP_184675904.1">
    <property type="nucleotide sequence ID" value="NZ_JACHGY010000001.1"/>
</dbReference>
<gene>
    <name evidence="1" type="ORF">HNQ40_000416</name>
</gene>
<dbReference type="AlphaFoldDB" id="A0A7X0LIU3"/>
<comment type="caution">
    <text evidence="1">The sequence shown here is derived from an EMBL/GenBank/DDBJ whole genome shotgun (WGS) entry which is preliminary data.</text>
</comment>
<proteinExistence type="predicted"/>
<evidence type="ECO:0000313" key="1">
    <source>
        <dbReference type="EMBL" id="MBB6428610.1"/>
    </source>
</evidence>
<dbReference type="Proteomes" id="UP000541810">
    <property type="component" value="Unassembled WGS sequence"/>
</dbReference>
<sequence>MRDAESGLWAGWREASARAEVDVALRGLYAELDATIAAKGPTCWSSGKCCKFVEFEHRLYVTGLEIAWFLGGVTAAEGDAETNEPCGGIRLPQFAEHPGACPYQIDGLCSTHAIRPLGCRIFFCQQGTEAWQQDVYEDFLGRLQSLHQAHGIEYRYMDWIAGLEQAGA</sequence>
<name>A0A7X0LIU3_9BACT</name>
<accession>A0A7X0LIU3</accession>
<evidence type="ECO:0000313" key="2">
    <source>
        <dbReference type="Proteomes" id="UP000541810"/>
    </source>
</evidence>
<keyword evidence="2" id="KW-1185">Reference proteome</keyword>
<organism evidence="1 2">
    <name type="scientific">Algisphaera agarilytica</name>
    <dbReference type="NCBI Taxonomy" id="1385975"/>
    <lineage>
        <taxon>Bacteria</taxon>
        <taxon>Pseudomonadati</taxon>
        <taxon>Planctomycetota</taxon>
        <taxon>Phycisphaerae</taxon>
        <taxon>Phycisphaerales</taxon>
        <taxon>Phycisphaeraceae</taxon>
        <taxon>Algisphaera</taxon>
    </lineage>
</organism>
<protein>
    <submittedName>
        <fullName evidence="1">Fe-S-cluster containining protein</fullName>
    </submittedName>
</protein>